<organism evidence="3 4">
    <name type="scientific">Weissella confusa</name>
    <name type="common">Lactobacillus confusus</name>
    <dbReference type="NCBI Taxonomy" id="1583"/>
    <lineage>
        <taxon>Bacteria</taxon>
        <taxon>Bacillati</taxon>
        <taxon>Bacillota</taxon>
        <taxon>Bacilli</taxon>
        <taxon>Lactobacillales</taxon>
        <taxon>Lactobacillaceae</taxon>
        <taxon>Weissella</taxon>
    </lineage>
</organism>
<accession>A0A329G6W1</accession>
<dbReference type="EMBL" id="JAAOCP010000013">
    <property type="protein sequence ID" value="MBJ7639597.1"/>
    <property type="molecule type" value="Genomic_DNA"/>
</dbReference>
<keyword evidence="1" id="KW-0472">Membrane</keyword>
<evidence type="ECO:0000313" key="4">
    <source>
        <dbReference type="Proteomes" id="UP000728106"/>
    </source>
</evidence>
<feature type="transmembrane region" description="Helical" evidence="1">
    <location>
        <begin position="20"/>
        <end position="42"/>
    </location>
</feature>
<reference evidence="3 4" key="2">
    <citation type="journal article" date="2021" name="Int. J. Food Microbiol.">
        <title>Safety demonstration of a microbial species for use in the food chain: Weissella confusa.</title>
        <authorList>
            <person name="Bourdichon F."/>
            <person name="Patrone V."/>
            <person name="Fontana A."/>
            <person name="Milani G."/>
            <person name="Morelli L."/>
        </authorList>
    </citation>
    <scope>NUCLEOTIDE SEQUENCE [LARGE SCALE GENOMIC DNA]</scope>
    <source>
        <strain evidence="2">CCUG 30943</strain>
        <strain evidence="3 4">CCUG 43002</strain>
    </source>
</reference>
<dbReference type="EMBL" id="JAAOCX010000002">
    <property type="protein sequence ID" value="MBJ7631785.1"/>
    <property type="molecule type" value="Genomic_DNA"/>
</dbReference>
<proteinExistence type="predicted"/>
<sequence>MVQILLLLIYISDILLTPLFGVHPLLIILPAIIATLTLYMFLKRVSTRTSCWVATIIILIAGVILAVPVEHAYWIALQRVMFGQLLAVILLTLMTVGMRSVQH</sequence>
<evidence type="ECO:0000313" key="3">
    <source>
        <dbReference type="EMBL" id="MBJ7639597.1"/>
    </source>
</evidence>
<dbReference type="OrthoDB" id="2300097at2"/>
<dbReference type="RefSeq" id="WP_003608021.1">
    <property type="nucleotide sequence ID" value="NZ_ALXH01000133.1"/>
</dbReference>
<evidence type="ECO:0000256" key="1">
    <source>
        <dbReference type="SAM" id="Phobius"/>
    </source>
</evidence>
<reference evidence="3" key="1">
    <citation type="submission" date="2020-02" db="EMBL/GenBank/DDBJ databases">
        <authorList>
            <person name="Fontana A."/>
            <person name="Patrone V."/>
            <person name="Morelli L."/>
        </authorList>
    </citation>
    <scope>NUCLEOTIDE SEQUENCE</scope>
    <source>
        <strain evidence="2">CCUG 30943</strain>
        <strain evidence="3">CCUG 43002</strain>
    </source>
</reference>
<comment type="caution">
    <text evidence="3">The sequence shown here is derived from an EMBL/GenBank/DDBJ whole genome shotgun (WGS) entry which is preliminary data.</text>
</comment>
<dbReference type="AlphaFoldDB" id="A0A329G6W1"/>
<name>A0A329G6W1_WEICO</name>
<gene>
    <name evidence="3" type="ORF">HAU20_09445</name>
    <name evidence="2" type="ORF">HAU43_01520</name>
</gene>
<protein>
    <submittedName>
        <fullName evidence="3">Uncharacterized protein</fullName>
    </submittedName>
</protein>
<dbReference type="Proteomes" id="UP000808038">
    <property type="component" value="Unassembled WGS sequence"/>
</dbReference>
<evidence type="ECO:0000313" key="2">
    <source>
        <dbReference type="EMBL" id="MBJ7631785.1"/>
    </source>
</evidence>
<keyword evidence="4" id="KW-1185">Reference proteome</keyword>
<dbReference type="Proteomes" id="UP000728106">
    <property type="component" value="Unassembled WGS sequence"/>
</dbReference>
<keyword evidence="1" id="KW-0812">Transmembrane</keyword>
<feature type="transmembrane region" description="Helical" evidence="1">
    <location>
        <begin position="81"/>
        <end position="101"/>
    </location>
</feature>
<feature type="transmembrane region" description="Helical" evidence="1">
    <location>
        <begin position="49"/>
        <end position="69"/>
    </location>
</feature>
<keyword evidence="1" id="KW-1133">Transmembrane helix</keyword>